<sequence length="118" mass="14167">MSSVLTMFLVGRECMKFFEKWDGQILKLLLQKLDQVLSKQSYLILFVQMMVKKKRCNKRKIEAVLDDYISDKKEERAGKEKKKQAKEAWLKELEKQQERQHKEKIAIMQQFLEAITKK</sequence>
<accession>E2BS44</accession>
<proteinExistence type="predicted"/>
<keyword evidence="1" id="KW-0175">Coiled coil</keyword>
<dbReference type="Proteomes" id="UP000008237">
    <property type="component" value="Unassembled WGS sequence"/>
</dbReference>
<organism evidence="3">
    <name type="scientific">Harpegnathos saltator</name>
    <name type="common">Jerdon's jumping ant</name>
    <dbReference type="NCBI Taxonomy" id="610380"/>
    <lineage>
        <taxon>Eukaryota</taxon>
        <taxon>Metazoa</taxon>
        <taxon>Ecdysozoa</taxon>
        <taxon>Arthropoda</taxon>
        <taxon>Hexapoda</taxon>
        <taxon>Insecta</taxon>
        <taxon>Pterygota</taxon>
        <taxon>Neoptera</taxon>
        <taxon>Endopterygota</taxon>
        <taxon>Hymenoptera</taxon>
        <taxon>Apocrita</taxon>
        <taxon>Aculeata</taxon>
        <taxon>Formicoidea</taxon>
        <taxon>Formicidae</taxon>
        <taxon>Ponerinae</taxon>
        <taxon>Ponerini</taxon>
        <taxon>Harpegnathos</taxon>
    </lineage>
</organism>
<dbReference type="AlphaFoldDB" id="E2BS44"/>
<evidence type="ECO:0000313" key="3">
    <source>
        <dbReference type="Proteomes" id="UP000008237"/>
    </source>
</evidence>
<feature type="coiled-coil region" evidence="1">
    <location>
        <begin position="79"/>
        <end position="110"/>
    </location>
</feature>
<protein>
    <submittedName>
        <fullName evidence="2">Uncharacterized protein</fullName>
    </submittedName>
</protein>
<evidence type="ECO:0000313" key="2">
    <source>
        <dbReference type="EMBL" id="EFN81490.1"/>
    </source>
</evidence>
<evidence type="ECO:0000256" key="1">
    <source>
        <dbReference type="SAM" id="Coils"/>
    </source>
</evidence>
<dbReference type="EMBL" id="GL450146">
    <property type="protein sequence ID" value="EFN81490.1"/>
    <property type="molecule type" value="Genomic_DNA"/>
</dbReference>
<name>E2BS44_HARSA</name>
<keyword evidence="3" id="KW-1185">Reference proteome</keyword>
<dbReference type="InParanoid" id="E2BS44"/>
<gene>
    <name evidence="2" type="ORF">EAI_14377</name>
</gene>
<reference evidence="2 3" key="1">
    <citation type="journal article" date="2010" name="Science">
        <title>Genomic comparison of the ants Camponotus floridanus and Harpegnathos saltator.</title>
        <authorList>
            <person name="Bonasio R."/>
            <person name="Zhang G."/>
            <person name="Ye C."/>
            <person name="Mutti N.S."/>
            <person name="Fang X."/>
            <person name="Qin N."/>
            <person name="Donahue G."/>
            <person name="Yang P."/>
            <person name="Li Q."/>
            <person name="Li C."/>
            <person name="Zhang P."/>
            <person name="Huang Z."/>
            <person name="Berger S.L."/>
            <person name="Reinberg D."/>
            <person name="Wang J."/>
            <person name="Liebig J."/>
        </authorList>
    </citation>
    <scope>NUCLEOTIDE SEQUENCE [LARGE SCALE GENOMIC DNA]</scope>
    <source>
        <strain evidence="2 3">R22 G/1</strain>
    </source>
</reference>